<comment type="caution">
    <text evidence="2">The sequence shown here is derived from an EMBL/GenBank/DDBJ whole genome shotgun (WGS) entry which is preliminary data.</text>
</comment>
<dbReference type="InterPro" id="IPR007607">
    <property type="entry name" value="BacA/B"/>
</dbReference>
<evidence type="ECO:0008006" key="4">
    <source>
        <dbReference type="Google" id="ProtNLM"/>
    </source>
</evidence>
<dbReference type="RefSeq" id="WP_045025976.1">
    <property type="nucleotide sequence ID" value="NZ_JRHC01000001.1"/>
</dbReference>
<evidence type="ECO:0000313" key="2">
    <source>
        <dbReference type="EMBL" id="KJF44422.1"/>
    </source>
</evidence>
<dbReference type="Pfam" id="PF04519">
    <property type="entry name" value="Bactofilin"/>
    <property type="match status" value="1"/>
</dbReference>
<name>A0A0D8JBX7_9BACT</name>
<reference evidence="2 3" key="1">
    <citation type="submission" date="2014-09" db="EMBL/GenBank/DDBJ databases">
        <title>Draft Genome Sequence of Draconibacterium sp. JN14CK-3.</title>
        <authorList>
            <person name="Dong C."/>
            <person name="Lai Q."/>
            <person name="Shao Z."/>
        </authorList>
    </citation>
    <scope>NUCLEOTIDE SEQUENCE [LARGE SCALE GENOMIC DNA]</scope>
    <source>
        <strain evidence="2 3">JN14CK-3</strain>
    </source>
</reference>
<comment type="similarity">
    <text evidence="1">Belongs to the bactofilin family.</text>
</comment>
<keyword evidence="3" id="KW-1185">Reference proteome</keyword>
<sequence length="137" mass="14309">MAKQNTRTFGETPDQAINILGEGTLIKGDISASSDIRIDGQLVGNLEAKGRVVIGPKGKIDGKVKCNNVEIAGFIKGKVYVDELLNMKASAKIEGDIVAGKLAVEPGATFTGTCAMGAASAPAKEDAKEKTLYNEKN</sequence>
<dbReference type="OrthoDB" id="5432602at2"/>
<dbReference type="AlphaFoldDB" id="A0A0D8JBX7"/>
<dbReference type="PANTHER" id="PTHR35024:SF4">
    <property type="entry name" value="POLYMER-FORMING CYTOSKELETAL PROTEIN"/>
    <property type="match status" value="1"/>
</dbReference>
<evidence type="ECO:0000256" key="1">
    <source>
        <dbReference type="ARBA" id="ARBA00044755"/>
    </source>
</evidence>
<proteinExistence type="inferred from homology"/>
<accession>A0A0D8JBX7</accession>
<gene>
    <name evidence="2" type="ORF">LH29_02695</name>
</gene>
<organism evidence="2 3">
    <name type="scientific">Draconibacterium sediminis</name>
    <dbReference type="NCBI Taxonomy" id="1544798"/>
    <lineage>
        <taxon>Bacteria</taxon>
        <taxon>Pseudomonadati</taxon>
        <taxon>Bacteroidota</taxon>
        <taxon>Bacteroidia</taxon>
        <taxon>Marinilabiliales</taxon>
        <taxon>Prolixibacteraceae</taxon>
        <taxon>Draconibacterium</taxon>
    </lineage>
</organism>
<dbReference type="PANTHER" id="PTHR35024">
    <property type="entry name" value="HYPOTHETICAL CYTOSOLIC PROTEIN"/>
    <property type="match status" value="1"/>
</dbReference>
<dbReference type="Proteomes" id="UP000032544">
    <property type="component" value="Unassembled WGS sequence"/>
</dbReference>
<evidence type="ECO:0000313" key="3">
    <source>
        <dbReference type="Proteomes" id="UP000032544"/>
    </source>
</evidence>
<dbReference type="PATRIC" id="fig|1544798.3.peg.558"/>
<dbReference type="STRING" id="1544798.LH29_02695"/>
<dbReference type="EMBL" id="JRHC01000001">
    <property type="protein sequence ID" value="KJF44422.1"/>
    <property type="molecule type" value="Genomic_DNA"/>
</dbReference>
<protein>
    <recommendedName>
        <fullName evidence="4">Cell shape determination protein CcmA</fullName>
    </recommendedName>
</protein>